<dbReference type="Proteomes" id="UP000028980">
    <property type="component" value="Unassembled WGS sequence"/>
</dbReference>
<reference evidence="3 4" key="1">
    <citation type="journal article" date="2014" name="Genome Announc.">
        <title>Draft Genome Sequences of Marine Flavobacterium Nonlabens Strains NR17, NR24, NR27, NR32, NR33, and Ara13.</title>
        <authorList>
            <person name="Nakanishi M."/>
            <person name="Meirelles P."/>
            <person name="Suzuki R."/>
            <person name="Takatani N."/>
            <person name="Mino S."/>
            <person name="Suda W."/>
            <person name="Oshima K."/>
            <person name="Hattori M."/>
            <person name="Ohkuma M."/>
            <person name="Hosokawa M."/>
            <person name="Miyashita K."/>
            <person name="Thompson F.L."/>
            <person name="Niwa A."/>
            <person name="Sawabe T."/>
            <person name="Sawabe T."/>
        </authorList>
    </citation>
    <scope>NUCLEOTIDE SEQUENCE [LARGE SCALE GENOMIC DNA]</scope>
    <source>
        <strain evidence="4">JCM19296</strain>
    </source>
</reference>
<dbReference type="PANTHER" id="PTHR42687:SF1">
    <property type="entry name" value="L-THREONINE 3-DEHYDROGENASE, MITOCHONDRIAL"/>
    <property type="match status" value="1"/>
</dbReference>
<dbReference type="Gene3D" id="3.40.50.720">
    <property type="entry name" value="NAD(P)-binding Rossmann-like Domain"/>
    <property type="match status" value="1"/>
</dbReference>
<dbReference type="SUPFAM" id="SSF51735">
    <property type="entry name" value="NAD(P)-binding Rossmann-fold domains"/>
    <property type="match status" value="1"/>
</dbReference>
<dbReference type="Pfam" id="PF01370">
    <property type="entry name" value="Epimerase"/>
    <property type="match status" value="1"/>
</dbReference>
<evidence type="ECO:0000259" key="2">
    <source>
        <dbReference type="Pfam" id="PF01370"/>
    </source>
</evidence>
<name>A0A081D891_NONUL</name>
<dbReference type="GO" id="GO:0008743">
    <property type="term" value="F:L-threonine 3-dehydrogenase activity"/>
    <property type="evidence" value="ECO:0007669"/>
    <property type="project" value="TreeGrafter"/>
</dbReference>
<comment type="similarity">
    <text evidence="1">Belongs to the NAD(P)-dependent epimerase/dehydratase family.</text>
</comment>
<evidence type="ECO:0000313" key="4">
    <source>
        <dbReference type="Proteomes" id="UP000028980"/>
    </source>
</evidence>
<dbReference type="PANTHER" id="PTHR42687">
    <property type="entry name" value="L-THREONINE 3-DEHYDROGENASE"/>
    <property type="match status" value="1"/>
</dbReference>
<proteinExistence type="inferred from homology"/>
<evidence type="ECO:0000256" key="1">
    <source>
        <dbReference type="ARBA" id="ARBA00007637"/>
    </source>
</evidence>
<protein>
    <submittedName>
        <fullName evidence="3">UDP-glucose 4-epimerase related protein</fullName>
    </submittedName>
</protein>
<dbReference type="EMBL" id="BBLG01000001">
    <property type="protein sequence ID" value="GAK75137.1"/>
    <property type="molecule type" value="Genomic_DNA"/>
</dbReference>
<gene>
    <name evidence="3" type="ORF">JCM19296_715</name>
</gene>
<dbReference type="InterPro" id="IPR001509">
    <property type="entry name" value="Epimerase_deHydtase"/>
</dbReference>
<dbReference type="GO" id="GO:0006567">
    <property type="term" value="P:L-threonine catabolic process"/>
    <property type="evidence" value="ECO:0007669"/>
    <property type="project" value="TreeGrafter"/>
</dbReference>
<dbReference type="InterPro" id="IPR051225">
    <property type="entry name" value="NAD(P)_epim/dehydratase"/>
</dbReference>
<dbReference type="AlphaFoldDB" id="A0A081D891"/>
<organism evidence="3 4">
    <name type="scientific">Nonlabens ulvanivorans</name>
    <name type="common">Persicivirga ulvanivorans</name>
    <dbReference type="NCBI Taxonomy" id="906888"/>
    <lineage>
        <taxon>Bacteria</taxon>
        <taxon>Pseudomonadati</taxon>
        <taxon>Bacteroidota</taxon>
        <taxon>Flavobacteriia</taxon>
        <taxon>Flavobacteriales</taxon>
        <taxon>Flavobacteriaceae</taxon>
        <taxon>Nonlabens</taxon>
    </lineage>
</organism>
<sequence>MATKILIIGACGQIGTELTIRLREIYGNDNVIAGDIREGSEELMQSGPFEIVDAMNRTSIEDVCLHYEINEVYLMAAMLSATAEKYPKKAWNLNMDSLFHILNIAKEGKIDKIFWPSSIAVFGPTTPKENTPQQTVMEPSTVYGISKQTGERWCEYYYNKYGVDVRSIRYPGLISWKTLPGGGTTDYAVEIFHEALKNNHYDCFLKEDTSLPMMFMEDAIKATVSIMQTKSENIKQRSLITLLE</sequence>
<comment type="caution">
    <text evidence="3">The sequence shown here is derived from an EMBL/GenBank/DDBJ whole genome shotgun (WGS) entry which is preliminary data.</text>
</comment>
<evidence type="ECO:0000313" key="3">
    <source>
        <dbReference type="EMBL" id="GAK75137.1"/>
    </source>
</evidence>
<accession>A0A081D891</accession>
<feature type="domain" description="NAD-dependent epimerase/dehydratase" evidence="2">
    <location>
        <begin position="5"/>
        <end position="233"/>
    </location>
</feature>
<dbReference type="InterPro" id="IPR036291">
    <property type="entry name" value="NAD(P)-bd_dom_sf"/>
</dbReference>